<dbReference type="Pfam" id="PF00126">
    <property type="entry name" value="HTH_1"/>
    <property type="match status" value="1"/>
</dbReference>
<dbReference type="InterPro" id="IPR000847">
    <property type="entry name" value="LysR_HTH_N"/>
</dbReference>
<dbReference type="Gene3D" id="1.10.10.10">
    <property type="entry name" value="Winged helix-like DNA-binding domain superfamily/Winged helix DNA-binding domain"/>
    <property type="match status" value="1"/>
</dbReference>
<dbReference type="Proteomes" id="UP000597444">
    <property type="component" value="Unassembled WGS sequence"/>
</dbReference>
<keyword evidence="2" id="KW-0805">Transcription regulation</keyword>
<dbReference type="PRINTS" id="PR00039">
    <property type="entry name" value="HTHLYSR"/>
</dbReference>
<evidence type="ECO:0000313" key="7">
    <source>
        <dbReference type="Proteomes" id="UP000597444"/>
    </source>
</evidence>
<reference evidence="6" key="1">
    <citation type="submission" date="2020-10" db="EMBL/GenBank/DDBJ databases">
        <title>Taxonomic study of unclassified bacteria belonging to the class Ktedonobacteria.</title>
        <authorList>
            <person name="Yabe S."/>
            <person name="Wang C.M."/>
            <person name="Zheng Y."/>
            <person name="Sakai Y."/>
            <person name="Cavaletti L."/>
            <person name="Monciardini P."/>
            <person name="Donadio S."/>
        </authorList>
    </citation>
    <scope>NUCLEOTIDE SEQUENCE</scope>
    <source>
        <strain evidence="6">ID150040</strain>
    </source>
</reference>
<dbReference type="PROSITE" id="PS50931">
    <property type="entry name" value="HTH_LYSR"/>
    <property type="match status" value="1"/>
</dbReference>
<dbReference type="PANTHER" id="PTHR30419:SF28">
    <property type="entry name" value="HTH-TYPE TRANSCRIPTIONAL REGULATOR BSDA"/>
    <property type="match status" value="1"/>
</dbReference>
<name>A0A8J3IST0_9CHLR</name>
<proteinExistence type="inferred from homology"/>
<dbReference type="EMBL" id="BNJK01000002">
    <property type="protein sequence ID" value="GHO97933.1"/>
    <property type="molecule type" value="Genomic_DNA"/>
</dbReference>
<sequence>MDLLQLKYFQTVARLEHMTKAARQLSIAQPSLSQTIARLEEELGVPLFDRKGREIRLNQFGTVFLRRVERIFGELEDARHEIADLAGMEHGRIALAVVIPQILPDLLRSFLAEHPHVSFHLFHQHSSETVQQQLEQGEIDLCITSPPIEQAGIGWTSLMKEEIYLMVPPNHRLANRTSIHLREVEHEPFVSLKPGSTMRDLTDNCCRQAGFVPRVAFEGDEPSTLRGLVTAGLGVAFISELVLRTVVDPAAIVPLRIEEPRCDRIIGLAWRKEHYLSQAAQYFRDFVIQYFKNIEE</sequence>
<feature type="domain" description="HTH lysR-type" evidence="5">
    <location>
        <begin position="1"/>
        <end position="58"/>
    </location>
</feature>
<evidence type="ECO:0000256" key="1">
    <source>
        <dbReference type="ARBA" id="ARBA00009437"/>
    </source>
</evidence>
<dbReference type="PANTHER" id="PTHR30419">
    <property type="entry name" value="HTH-TYPE TRANSCRIPTIONAL REGULATOR YBHD"/>
    <property type="match status" value="1"/>
</dbReference>
<keyword evidence="3" id="KW-0238">DNA-binding</keyword>
<dbReference type="FunFam" id="1.10.10.10:FF:000001">
    <property type="entry name" value="LysR family transcriptional regulator"/>
    <property type="match status" value="1"/>
</dbReference>
<dbReference type="GO" id="GO:0005829">
    <property type="term" value="C:cytosol"/>
    <property type="evidence" value="ECO:0007669"/>
    <property type="project" value="TreeGrafter"/>
</dbReference>
<evidence type="ECO:0000259" key="5">
    <source>
        <dbReference type="PROSITE" id="PS50931"/>
    </source>
</evidence>
<accession>A0A8J3IST0</accession>
<comment type="caution">
    <text evidence="6">The sequence shown here is derived from an EMBL/GenBank/DDBJ whole genome shotgun (WGS) entry which is preliminary data.</text>
</comment>
<dbReference type="SUPFAM" id="SSF46785">
    <property type="entry name" value="Winged helix' DNA-binding domain"/>
    <property type="match status" value="1"/>
</dbReference>
<dbReference type="RefSeq" id="WP_220208709.1">
    <property type="nucleotide sequence ID" value="NZ_BNJK01000002.1"/>
</dbReference>
<keyword evidence="4" id="KW-0804">Transcription</keyword>
<organism evidence="6 7">
    <name type="scientific">Reticulibacter mediterranei</name>
    <dbReference type="NCBI Taxonomy" id="2778369"/>
    <lineage>
        <taxon>Bacteria</taxon>
        <taxon>Bacillati</taxon>
        <taxon>Chloroflexota</taxon>
        <taxon>Ktedonobacteria</taxon>
        <taxon>Ktedonobacterales</taxon>
        <taxon>Reticulibacteraceae</taxon>
        <taxon>Reticulibacter</taxon>
    </lineage>
</organism>
<comment type="similarity">
    <text evidence="1">Belongs to the LysR transcriptional regulatory family.</text>
</comment>
<dbReference type="GO" id="GO:0003677">
    <property type="term" value="F:DNA binding"/>
    <property type="evidence" value="ECO:0007669"/>
    <property type="project" value="UniProtKB-KW"/>
</dbReference>
<evidence type="ECO:0000256" key="3">
    <source>
        <dbReference type="ARBA" id="ARBA00023125"/>
    </source>
</evidence>
<dbReference type="InterPro" id="IPR050950">
    <property type="entry name" value="HTH-type_LysR_regulators"/>
</dbReference>
<keyword evidence="7" id="KW-1185">Reference proteome</keyword>
<dbReference type="AlphaFoldDB" id="A0A8J3IST0"/>
<dbReference type="Pfam" id="PF03466">
    <property type="entry name" value="LysR_substrate"/>
    <property type="match status" value="1"/>
</dbReference>
<protein>
    <submittedName>
        <fullName evidence="6">LysR family transcriptional regulator</fullName>
    </submittedName>
</protein>
<gene>
    <name evidence="6" type="ORF">KSF_079810</name>
</gene>
<evidence type="ECO:0000313" key="6">
    <source>
        <dbReference type="EMBL" id="GHO97933.1"/>
    </source>
</evidence>
<dbReference type="InterPro" id="IPR036390">
    <property type="entry name" value="WH_DNA-bd_sf"/>
</dbReference>
<evidence type="ECO:0000256" key="4">
    <source>
        <dbReference type="ARBA" id="ARBA00023163"/>
    </source>
</evidence>
<dbReference type="InterPro" id="IPR036388">
    <property type="entry name" value="WH-like_DNA-bd_sf"/>
</dbReference>
<dbReference type="Gene3D" id="3.40.190.290">
    <property type="match status" value="1"/>
</dbReference>
<dbReference type="GO" id="GO:0003700">
    <property type="term" value="F:DNA-binding transcription factor activity"/>
    <property type="evidence" value="ECO:0007669"/>
    <property type="project" value="InterPro"/>
</dbReference>
<dbReference type="SUPFAM" id="SSF53850">
    <property type="entry name" value="Periplasmic binding protein-like II"/>
    <property type="match status" value="1"/>
</dbReference>
<dbReference type="InterPro" id="IPR005119">
    <property type="entry name" value="LysR_subst-bd"/>
</dbReference>
<evidence type="ECO:0000256" key="2">
    <source>
        <dbReference type="ARBA" id="ARBA00023015"/>
    </source>
</evidence>
<dbReference type="CDD" id="cd08434">
    <property type="entry name" value="PBP2_GltC_like"/>
    <property type="match status" value="1"/>
</dbReference>